<organism evidence="1 2">
    <name type="scientific">Agathobaculum ammoniilyticum</name>
    <dbReference type="NCBI Taxonomy" id="2981778"/>
    <lineage>
        <taxon>Bacteria</taxon>
        <taxon>Bacillati</taxon>
        <taxon>Bacillota</taxon>
        <taxon>Clostridia</taxon>
        <taxon>Eubacteriales</taxon>
        <taxon>Butyricicoccaceae</taxon>
        <taxon>Agathobaculum</taxon>
    </lineage>
</organism>
<gene>
    <name evidence="1" type="ORF">OCV66_13765</name>
</gene>
<keyword evidence="2" id="KW-1185">Reference proteome</keyword>
<dbReference type="EMBL" id="JAOQJE010000016">
    <property type="protein sequence ID" value="MCU6790146.1"/>
    <property type="molecule type" value="Genomic_DNA"/>
</dbReference>
<evidence type="ECO:0000313" key="2">
    <source>
        <dbReference type="Proteomes" id="UP001652397"/>
    </source>
</evidence>
<dbReference type="Proteomes" id="UP001652397">
    <property type="component" value="Unassembled WGS sequence"/>
</dbReference>
<comment type="caution">
    <text evidence="1">The sequence shown here is derived from an EMBL/GenBank/DDBJ whole genome shotgun (WGS) entry which is preliminary data.</text>
</comment>
<proteinExistence type="predicted"/>
<accession>A0ABT2U7C7</accession>
<reference evidence="1 2" key="1">
    <citation type="journal article" date="2021" name="ISME Commun">
        <title>Automated analysis of genomic sequences facilitates high-throughput and comprehensive description of bacteria.</title>
        <authorList>
            <person name="Hitch T.C.A."/>
        </authorList>
    </citation>
    <scope>NUCLEOTIDE SEQUENCE [LARGE SCALE GENOMIC DNA]</scope>
    <source>
        <strain evidence="1 2">Sanger_34</strain>
    </source>
</reference>
<name>A0ABT2U7C7_9FIRM</name>
<sequence>MPEAYSAFLMVVSAVPLMTVAELSKLFDDHTKTTLFLSAFAANTSPAVFAPPYTVFVHKKVKQMSTKKLKQAAPVDSIWARMSRTELK</sequence>
<protein>
    <submittedName>
        <fullName evidence="1">Uncharacterized protein</fullName>
    </submittedName>
</protein>
<evidence type="ECO:0000313" key="1">
    <source>
        <dbReference type="EMBL" id="MCU6790146.1"/>
    </source>
</evidence>